<dbReference type="GO" id="GO:0005829">
    <property type="term" value="C:cytosol"/>
    <property type="evidence" value="ECO:0007669"/>
    <property type="project" value="TreeGrafter"/>
</dbReference>
<dbReference type="EMBL" id="DF820455">
    <property type="protein sequence ID" value="GAK48834.1"/>
    <property type="molecule type" value="Genomic_DNA"/>
</dbReference>
<protein>
    <submittedName>
        <fullName evidence="3">Glycosyltransferase family 9</fullName>
    </submittedName>
</protein>
<keyword evidence="1" id="KW-0328">Glycosyltransferase</keyword>
<reference evidence="3" key="1">
    <citation type="journal article" date="2015" name="PeerJ">
        <title>First genomic representation of candidate bacterial phylum KSB3 points to enhanced environmental sensing as a trigger of wastewater bulking.</title>
        <authorList>
            <person name="Sekiguchi Y."/>
            <person name="Ohashi A."/>
            <person name="Parks D.H."/>
            <person name="Yamauchi T."/>
            <person name="Tyson G.W."/>
            <person name="Hugenholtz P."/>
        </authorList>
    </citation>
    <scope>NUCLEOTIDE SEQUENCE [LARGE SCALE GENOMIC DNA]</scope>
</reference>
<evidence type="ECO:0000256" key="2">
    <source>
        <dbReference type="ARBA" id="ARBA00022679"/>
    </source>
</evidence>
<evidence type="ECO:0000313" key="3">
    <source>
        <dbReference type="EMBL" id="GAK48834.1"/>
    </source>
</evidence>
<evidence type="ECO:0000256" key="1">
    <source>
        <dbReference type="ARBA" id="ARBA00022676"/>
    </source>
</evidence>
<gene>
    <name evidence="3" type="ORF">U14_00045</name>
</gene>
<dbReference type="InterPro" id="IPR002201">
    <property type="entry name" value="Glyco_trans_9"/>
</dbReference>
<dbReference type="Proteomes" id="UP000030700">
    <property type="component" value="Unassembled WGS sequence"/>
</dbReference>
<keyword evidence="4" id="KW-1185">Reference proteome</keyword>
<dbReference type="GO" id="GO:0008713">
    <property type="term" value="F:ADP-heptose-lipopolysaccharide heptosyltransferase activity"/>
    <property type="evidence" value="ECO:0007669"/>
    <property type="project" value="TreeGrafter"/>
</dbReference>
<evidence type="ECO:0000313" key="4">
    <source>
        <dbReference type="Proteomes" id="UP000030700"/>
    </source>
</evidence>
<dbReference type="Gene3D" id="3.40.50.2000">
    <property type="entry name" value="Glycogen Phosphorylase B"/>
    <property type="match status" value="2"/>
</dbReference>
<dbReference type="HOGENOM" id="CLU_038371_3_0_0"/>
<proteinExistence type="predicted"/>
<dbReference type="SUPFAM" id="SSF53756">
    <property type="entry name" value="UDP-Glycosyltransferase/glycogen phosphorylase"/>
    <property type="match status" value="1"/>
</dbReference>
<organism evidence="3">
    <name type="scientific">Candidatus Moduliflexus flocculans</name>
    <dbReference type="NCBI Taxonomy" id="1499966"/>
    <lineage>
        <taxon>Bacteria</taxon>
        <taxon>Candidatus Moduliflexota</taxon>
        <taxon>Candidatus Moduliflexia</taxon>
        <taxon>Candidatus Moduliflexales</taxon>
        <taxon>Candidatus Moduliflexaceae</taxon>
    </lineage>
</organism>
<sequence>MTTYPVSAKKILIIQFRQIGDVLLTTPAVKALRDFYPDSEIWFFTEAGPAKILQGNPHIDRIVIRQRKARFRDNVALIRELRKERFDLVIDFFCNGRSAWMSFLIGAAHRVAAAHRGRSFWYTDTPAIQTGIGYAAEDKLALLRAIGIPGTLIPPVLHIPDESNAYIDTFFTQQKLDKTDAAGHAPIVTIDPTSRRQSRQWIRERYVQLADELFERHQARSIFIWGPGEREMVDALIKQARYPHLLACQTDLMQLAALIAKSDLHIGNCSAPRHLAVAVRTPSLIVMGPTSAANWTYPSPQHRAMCGNVECLECQKTECATHECMTALTVEMMADAAEELLEQKITGEHNAATEKTIIS</sequence>
<dbReference type="STRING" id="1499966.U14_00045"/>
<dbReference type="GO" id="GO:0009244">
    <property type="term" value="P:lipopolysaccharide core region biosynthetic process"/>
    <property type="evidence" value="ECO:0007669"/>
    <property type="project" value="TreeGrafter"/>
</dbReference>
<dbReference type="AlphaFoldDB" id="A0A0S6VPG1"/>
<dbReference type="CDD" id="cd03789">
    <property type="entry name" value="GT9_LPS_heptosyltransferase"/>
    <property type="match status" value="1"/>
</dbReference>
<name>A0A0S6VPG1_9BACT</name>
<dbReference type="PANTHER" id="PTHR30160:SF1">
    <property type="entry name" value="LIPOPOLYSACCHARIDE 1,2-N-ACETYLGLUCOSAMINETRANSFERASE-RELATED"/>
    <property type="match status" value="1"/>
</dbReference>
<dbReference type="PANTHER" id="PTHR30160">
    <property type="entry name" value="TETRAACYLDISACCHARIDE 4'-KINASE-RELATED"/>
    <property type="match status" value="1"/>
</dbReference>
<dbReference type="InterPro" id="IPR051199">
    <property type="entry name" value="LPS_LOS_Heptosyltrfase"/>
</dbReference>
<accession>A0A0S6VPG1</accession>
<dbReference type="Pfam" id="PF01075">
    <property type="entry name" value="Glyco_transf_9"/>
    <property type="match status" value="1"/>
</dbReference>
<keyword evidence="2 3" id="KW-0808">Transferase</keyword>